<dbReference type="InterPro" id="IPR006910">
    <property type="entry name" value="Rad21_Rec8_N"/>
</dbReference>
<sequence>MYYSVELLSARRRGKFAKCWFAATLNEKLFLKKFKSSSIRDTDLIAVCDEILRTICTATNRRAQRYSLYLSSQLMYGVAKIHYYQINIFQKELFELRIKLERVEITDGSPKKKRRLNLSEIEEYTVPEPLTLNLVFSDINEQDFHTLREDLGINAKLQNLVSTIICESMKSLRTAEYILYALHVFNSFGMI</sequence>
<dbReference type="KEGG" id="ccin:107268411"/>
<reference evidence="5" key="1">
    <citation type="submission" date="2025-08" db="UniProtKB">
        <authorList>
            <consortium name="RefSeq"/>
        </authorList>
    </citation>
    <scope>IDENTIFICATION</scope>
</reference>
<evidence type="ECO:0000259" key="3">
    <source>
        <dbReference type="Pfam" id="PF04825"/>
    </source>
</evidence>
<dbReference type="RefSeq" id="XP_015596652.1">
    <property type="nucleotide sequence ID" value="XM_015741166.2"/>
</dbReference>
<dbReference type="GO" id="GO:0005634">
    <property type="term" value="C:nucleus"/>
    <property type="evidence" value="ECO:0007669"/>
    <property type="project" value="UniProtKB-SubCell"/>
</dbReference>
<dbReference type="GO" id="GO:0051177">
    <property type="term" value="P:meiotic sister chromatid cohesion"/>
    <property type="evidence" value="ECO:0007669"/>
    <property type="project" value="TreeGrafter"/>
</dbReference>
<keyword evidence="2" id="KW-0539">Nucleus</keyword>
<evidence type="ECO:0000313" key="5">
    <source>
        <dbReference type="RefSeq" id="XP_015596652.1"/>
    </source>
</evidence>
<name>A0AAJ7FKQ7_CEPCN</name>
<evidence type="ECO:0000256" key="1">
    <source>
        <dbReference type="ARBA" id="ARBA00004123"/>
    </source>
</evidence>
<protein>
    <submittedName>
        <fullName evidence="5">Uncharacterized protein LOC107268411</fullName>
    </submittedName>
</protein>
<proteinExistence type="predicted"/>
<dbReference type="AlphaFoldDB" id="A0AAJ7FKQ7"/>
<dbReference type="Pfam" id="PF04825">
    <property type="entry name" value="Rad21_Rec8_N"/>
    <property type="match status" value="1"/>
</dbReference>
<feature type="domain" description="Rad21/Rec8-like protein N-terminal" evidence="3">
    <location>
        <begin position="1"/>
        <end position="103"/>
    </location>
</feature>
<gene>
    <name evidence="5" type="primary">LOC107268411</name>
</gene>
<evidence type="ECO:0000313" key="4">
    <source>
        <dbReference type="Proteomes" id="UP000694920"/>
    </source>
</evidence>
<dbReference type="GO" id="GO:0006302">
    <property type="term" value="P:double-strand break repair"/>
    <property type="evidence" value="ECO:0007669"/>
    <property type="project" value="TreeGrafter"/>
</dbReference>
<dbReference type="GO" id="GO:0030893">
    <property type="term" value="C:meiotic cohesin complex"/>
    <property type="evidence" value="ECO:0007669"/>
    <property type="project" value="TreeGrafter"/>
</dbReference>
<dbReference type="PANTHER" id="PTHR12585">
    <property type="entry name" value="SCC1 / RAD21 FAMILY MEMBER"/>
    <property type="match status" value="1"/>
</dbReference>
<evidence type="ECO:0000256" key="2">
    <source>
        <dbReference type="ARBA" id="ARBA00023242"/>
    </source>
</evidence>
<organism evidence="4 5">
    <name type="scientific">Cephus cinctus</name>
    <name type="common">Wheat stem sawfly</name>
    <dbReference type="NCBI Taxonomy" id="211228"/>
    <lineage>
        <taxon>Eukaryota</taxon>
        <taxon>Metazoa</taxon>
        <taxon>Ecdysozoa</taxon>
        <taxon>Arthropoda</taxon>
        <taxon>Hexapoda</taxon>
        <taxon>Insecta</taxon>
        <taxon>Pterygota</taxon>
        <taxon>Neoptera</taxon>
        <taxon>Endopterygota</taxon>
        <taxon>Hymenoptera</taxon>
        <taxon>Cephoidea</taxon>
        <taxon>Cephidae</taxon>
        <taxon>Cephus</taxon>
    </lineage>
</organism>
<comment type="subcellular location">
    <subcellularLocation>
        <location evidence="1">Nucleus</location>
    </subcellularLocation>
</comment>
<dbReference type="GO" id="GO:0003682">
    <property type="term" value="F:chromatin binding"/>
    <property type="evidence" value="ECO:0007669"/>
    <property type="project" value="TreeGrafter"/>
</dbReference>
<dbReference type="PANTHER" id="PTHR12585:SF27">
    <property type="entry name" value="MEIOTIC RECOMBINATION PROTEIN REC8 HOMOLOG"/>
    <property type="match status" value="1"/>
</dbReference>
<dbReference type="Proteomes" id="UP000694920">
    <property type="component" value="Unplaced"/>
</dbReference>
<keyword evidence="4" id="KW-1185">Reference proteome</keyword>
<dbReference type="GeneID" id="107268411"/>
<dbReference type="InterPro" id="IPR039781">
    <property type="entry name" value="Rad21/Rec8-like"/>
</dbReference>
<accession>A0AAJ7FKQ7</accession>